<feature type="transmembrane region" description="Helical" evidence="8">
    <location>
        <begin position="231"/>
        <end position="248"/>
    </location>
</feature>
<dbReference type="PANTHER" id="PTHR46154">
    <property type="match status" value="1"/>
</dbReference>
<sequence length="685" mass="72911">MAILGQGVGWAVVLGFGAFFAIIMTLLTKAQERYLGEVQTSEMFMTAGRTSKLPTTQFGLFPRLSAEYEYDAYWILTCPNSLPTSSVKTGLTASAVVSAWTWAATLLQSSTVAYNYGVSGPFWYASGATIQVLLFAILAIELKRKAPNAHTFLEIILARYGKNAHIVFMVFGLATNMIVTAMLILGGAAVVNALTGMNIYAACIFIPLGVTVYVVAGGLKATFLTDYSHTVFIYIIILLFGLTVYATSDLIGSPSAMYDLLAKAAEKHPVPNNTNGQYLTMASTDGLIFGIINIVGNFGTVFVDQAYWQRAVAARPSSTVKGYLVGGLCWFAIPFFLATTLGLAGVALESNPVFPTYPERLDAASVSAGLVAPNAAVALLGSGGGVAILILVFMAVTSAASAELIAVASIITYDVYRTYIKPEATGKQLVDFSHWVIGGFGVFMGVLGIILNLIGVSLGYLYLLMGVIVSPAVFPIAATLTWKKQNVYAAIGACIFGFAAGISAWLGVAKAEAGVIDINSTGANNPMLAGNLVSLGASALFSIVVSLIKPDDFDFNITKEKLAMLIEKEDKEMGIEHANEEDPKKLDSAAKFAYGSSLGLTLVLIILWPIPMYASGYVFSKGFFTGWIVFGLIWSFIAAITVIFLPIWESRGGLVMFFKNVAGGAKEPAIAHTESETTMIKPEEA</sequence>
<evidence type="ECO:0000256" key="6">
    <source>
        <dbReference type="ARBA" id="ARBA00023136"/>
    </source>
</evidence>
<dbReference type="FunFam" id="1.20.1730.10:FF:000006">
    <property type="entry name" value="Urea active transporter"/>
    <property type="match status" value="1"/>
</dbReference>
<comment type="similarity">
    <text evidence="2 7">Belongs to the sodium:solute symporter (SSF) (TC 2.A.21) family.</text>
</comment>
<comment type="subcellular location">
    <subcellularLocation>
        <location evidence="1">Membrane</location>
        <topology evidence="1">Multi-pass membrane protein</topology>
    </subcellularLocation>
</comment>
<feature type="transmembrane region" description="Helical" evidence="8">
    <location>
        <begin position="432"/>
        <end position="454"/>
    </location>
</feature>
<dbReference type="NCBIfam" id="TIGR00813">
    <property type="entry name" value="sss"/>
    <property type="match status" value="1"/>
</dbReference>
<dbReference type="PROSITE" id="PS50283">
    <property type="entry name" value="NA_SOLUT_SYMP_3"/>
    <property type="match status" value="1"/>
</dbReference>
<evidence type="ECO:0000256" key="1">
    <source>
        <dbReference type="ARBA" id="ARBA00004141"/>
    </source>
</evidence>
<feature type="transmembrane region" description="Helical" evidence="8">
    <location>
        <begin position="286"/>
        <end position="303"/>
    </location>
</feature>
<evidence type="ECO:0000313" key="9">
    <source>
        <dbReference type="EMBL" id="KXS22056.1"/>
    </source>
</evidence>
<dbReference type="OrthoDB" id="6132759at2759"/>
<dbReference type="InterPro" id="IPR031155">
    <property type="entry name" value="DUR"/>
</dbReference>
<reference evidence="9 10" key="1">
    <citation type="journal article" date="2015" name="Genome Biol. Evol.">
        <title>Phylogenomic analyses indicate that early fungi evolved digesting cell walls of algal ancestors of land plants.</title>
        <authorList>
            <person name="Chang Y."/>
            <person name="Wang S."/>
            <person name="Sekimoto S."/>
            <person name="Aerts A.L."/>
            <person name="Choi C."/>
            <person name="Clum A."/>
            <person name="LaButti K.M."/>
            <person name="Lindquist E.A."/>
            <person name="Yee Ngan C."/>
            <person name="Ohm R.A."/>
            <person name="Salamov A.A."/>
            <person name="Grigoriev I.V."/>
            <person name="Spatafora J.W."/>
            <person name="Berbee M.L."/>
        </authorList>
    </citation>
    <scope>NUCLEOTIDE SEQUENCE [LARGE SCALE GENOMIC DNA]</scope>
    <source>
        <strain evidence="9 10">JEL478</strain>
    </source>
</reference>
<gene>
    <name evidence="9" type="ORF">M427DRAFT_141692</name>
</gene>
<dbReference type="CDD" id="cd11476">
    <property type="entry name" value="SLC5sbd_DUR3"/>
    <property type="match status" value="1"/>
</dbReference>
<organism evidence="9 10">
    <name type="scientific">Gonapodya prolifera (strain JEL478)</name>
    <name type="common">Monoblepharis prolifera</name>
    <dbReference type="NCBI Taxonomy" id="1344416"/>
    <lineage>
        <taxon>Eukaryota</taxon>
        <taxon>Fungi</taxon>
        <taxon>Fungi incertae sedis</taxon>
        <taxon>Chytridiomycota</taxon>
        <taxon>Chytridiomycota incertae sedis</taxon>
        <taxon>Monoblepharidomycetes</taxon>
        <taxon>Monoblepharidales</taxon>
        <taxon>Gonapodyaceae</taxon>
        <taxon>Gonapodya</taxon>
    </lineage>
</organism>
<evidence type="ECO:0000256" key="7">
    <source>
        <dbReference type="RuleBase" id="RU362091"/>
    </source>
</evidence>
<dbReference type="AlphaFoldDB" id="A0A139AZ97"/>
<dbReference type="Proteomes" id="UP000070544">
    <property type="component" value="Unassembled WGS sequence"/>
</dbReference>
<name>A0A139AZ97_GONPJ</name>
<dbReference type="InterPro" id="IPR001734">
    <property type="entry name" value="Na/solute_symporter"/>
</dbReference>
<dbReference type="OMA" id="MTATWIW"/>
<feature type="transmembrane region" description="Helical" evidence="8">
    <location>
        <begin position="592"/>
        <end position="611"/>
    </location>
</feature>
<feature type="transmembrane region" description="Helical" evidence="8">
    <location>
        <begin position="163"/>
        <end position="191"/>
    </location>
</feature>
<evidence type="ECO:0000256" key="8">
    <source>
        <dbReference type="SAM" id="Phobius"/>
    </source>
</evidence>
<feature type="transmembrane region" description="Helical" evidence="8">
    <location>
        <begin position="460"/>
        <end position="480"/>
    </location>
</feature>
<feature type="transmembrane region" description="Helical" evidence="8">
    <location>
        <begin position="528"/>
        <end position="548"/>
    </location>
</feature>
<feature type="transmembrane region" description="Helical" evidence="8">
    <location>
        <begin position="623"/>
        <end position="648"/>
    </location>
</feature>
<dbReference type="GO" id="GO:0015606">
    <property type="term" value="F:spermidine transmembrane transporter activity"/>
    <property type="evidence" value="ECO:0007669"/>
    <property type="project" value="UniProtKB-ARBA"/>
</dbReference>
<dbReference type="GO" id="GO:0005886">
    <property type="term" value="C:plasma membrane"/>
    <property type="evidence" value="ECO:0007669"/>
    <property type="project" value="TreeGrafter"/>
</dbReference>
<feature type="transmembrane region" description="Helical" evidence="8">
    <location>
        <begin position="122"/>
        <end position="142"/>
    </location>
</feature>
<dbReference type="PANTHER" id="PTHR46154:SF4">
    <property type="entry name" value="UREA ACTIVE TRANSPORTER"/>
    <property type="match status" value="1"/>
</dbReference>
<dbReference type="STRING" id="1344416.A0A139AZ97"/>
<keyword evidence="10" id="KW-1185">Reference proteome</keyword>
<evidence type="ECO:0000256" key="5">
    <source>
        <dbReference type="ARBA" id="ARBA00022989"/>
    </source>
</evidence>
<feature type="transmembrane region" description="Helical" evidence="8">
    <location>
        <begin position="487"/>
        <end position="508"/>
    </location>
</feature>
<keyword evidence="6 8" id="KW-0472">Membrane</keyword>
<proteinExistence type="inferred from homology"/>
<evidence type="ECO:0000256" key="4">
    <source>
        <dbReference type="ARBA" id="ARBA00022692"/>
    </source>
</evidence>
<dbReference type="GO" id="GO:0015204">
    <property type="term" value="F:urea transmembrane transporter activity"/>
    <property type="evidence" value="ECO:0007669"/>
    <property type="project" value="InterPro"/>
</dbReference>
<dbReference type="EMBL" id="KQ965731">
    <property type="protein sequence ID" value="KXS22056.1"/>
    <property type="molecule type" value="Genomic_DNA"/>
</dbReference>
<dbReference type="Pfam" id="PF00474">
    <property type="entry name" value="SSF"/>
    <property type="match status" value="1"/>
</dbReference>
<keyword evidence="3" id="KW-0813">Transport</keyword>
<feature type="transmembrane region" description="Helical" evidence="8">
    <location>
        <begin position="323"/>
        <end position="348"/>
    </location>
</feature>
<accession>A0A139AZ97</accession>
<feature type="transmembrane region" description="Helical" evidence="8">
    <location>
        <begin position="386"/>
        <end position="411"/>
    </location>
</feature>
<keyword evidence="4 8" id="KW-0812">Transmembrane</keyword>
<feature type="transmembrane region" description="Helical" evidence="8">
    <location>
        <begin position="7"/>
        <end position="27"/>
    </location>
</feature>
<dbReference type="InterPro" id="IPR038377">
    <property type="entry name" value="Na/Glc_symporter_sf"/>
</dbReference>
<feature type="transmembrane region" description="Helical" evidence="8">
    <location>
        <begin position="197"/>
        <end position="219"/>
    </location>
</feature>
<keyword evidence="5 8" id="KW-1133">Transmembrane helix</keyword>
<evidence type="ECO:0000313" key="10">
    <source>
        <dbReference type="Proteomes" id="UP000070544"/>
    </source>
</evidence>
<evidence type="ECO:0000256" key="3">
    <source>
        <dbReference type="ARBA" id="ARBA00022448"/>
    </source>
</evidence>
<evidence type="ECO:0000256" key="2">
    <source>
        <dbReference type="ARBA" id="ARBA00006434"/>
    </source>
</evidence>
<dbReference type="Gene3D" id="1.20.1730.10">
    <property type="entry name" value="Sodium/glucose cotransporter"/>
    <property type="match status" value="1"/>
</dbReference>
<protein>
    <submittedName>
        <fullName evidence="9">Na+/solute symporter</fullName>
    </submittedName>
</protein>